<feature type="compositionally biased region" description="Pro residues" evidence="2">
    <location>
        <begin position="112"/>
        <end position="122"/>
    </location>
</feature>
<evidence type="ECO:0000256" key="2">
    <source>
        <dbReference type="SAM" id="MobiDB-lite"/>
    </source>
</evidence>
<dbReference type="PANTHER" id="PTHR17271:SF14">
    <property type="entry name" value="TRIO AND F-ACTIN-BINDING PROTEIN-LIKE ISOFORM X1"/>
    <property type="match status" value="1"/>
</dbReference>
<dbReference type="InterPro" id="IPR052223">
    <property type="entry name" value="Actin_Cytoskeleton_Reg"/>
</dbReference>
<evidence type="ECO:0000259" key="3">
    <source>
        <dbReference type="PROSITE" id="PS50003"/>
    </source>
</evidence>
<dbReference type="GO" id="GO:0015629">
    <property type="term" value="C:actin cytoskeleton"/>
    <property type="evidence" value="ECO:0007669"/>
    <property type="project" value="TreeGrafter"/>
</dbReference>
<dbReference type="InterPro" id="IPR001849">
    <property type="entry name" value="PH_domain"/>
</dbReference>
<name>A0A3P8ZEN9_ESOLU</name>
<proteinExistence type="predicted"/>
<dbReference type="Proteomes" id="UP000265140">
    <property type="component" value="Chromosome 9"/>
</dbReference>
<dbReference type="OMA" id="DSMELKR"/>
<reference evidence="5" key="1">
    <citation type="journal article" date="2014" name="PLoS ONE">
        <title>The genome and linkage map of the northern pike (Esox lucius): conserved synteny revealed between the salmonid sister group and the Neoteleostei.</title>
        <authorList>
            <person name="Rondeau E.B."/>
            <person name="Minkley D.R."/>
            <person name="Leong J.S."/>
            <person name="Messmer A.M."/>
            <person name="Jantzen J.R."/>
            <person name="von Schalburg K.R."/>
            <person name="Lemon C."/>
            <person name="Bird N.H."/>
            <person name="Koop B.F."/>
        </authorList>
    </citation>
    <scope>NUCLEOTIDE SEQUENCE</scope>
</reference>
<feature type="coiled-coil region" evidence="1">
    <location>
        <begin position="260"/>
        <end position="344"/>
    </location>
</feature>
<protein>
    <recommendedName>
        <fullName evidence="3">PH domain-containing protein</fullName>
    </recommendedName>
</protein>
<dbReference type="Pfam" id="PF00169">
    <property type="entry name" value="PH"/>
    <property type="match status" value="1"/>
</dbReference>
<dbReference type="InterPro" id="IPR011993">
    <property type="entry name" value="PH-like_dom_sf"/>
</dbReference>
<reference evidence="4" key="4">
    <citation type="submission" date="2025-09" db="UniProtKB">
        <authorList>
            <consortium name="Ensembl"/>
        </authorList>
    </citation>
    <scope>IDENTIFICATION</scope>
</reference>
<keyword evidence="1" id="KW-0175">Coiled coil</keyword>
<reference evidence="4" key="2">
    <citation type="submission" date="2020-02" db="EMBL/GenBank/DDBJ databases">
        <title>Esox lucius (northern pike) genome, fEsoLuc1, primary haplotype.</title>
        <authorList>
            <person name="Myers G."/>
            <person name="Karagic N."/>
            <person name="Meyer A."/>
            <person name="Pippel M."/>
            <person name="Reichard M."/>
            <person name="Winkler S."/>
            <person name="Tracey A."/>
            <person name="Sims Y."/>
            <person name="Howe K."/>
            <person name="Rhie A."/>
            <person name="Formenti G."/>
            <person name="Durbin R."/>
            <person name="Fedrigo O."/>
            <person name="Jarvis E.D."/>
        </authorList>
    </citation>
    <scope>NUCLEOTIDE SEQUENCE [LARGE SCALE GENOMIC DNA]</scope>
</reference>
<evidence type="ECO:0000256" key="1">
    <source>
        <dbReference type="SAM" id="Coils"/>
    </source>
</evidence>
<dbReference type="AlphaFoldDB" id="A0A3P8ZEN9"/>
<evidence type="ECO:0000313" key="5">
    <source>
        <dbReference type="Proteomes" id="UP000265140"/>
    </source>
</evidence>
<dbReference type="InParanoid" id="A0A3P8ZEN9"/>
<dbReference type="SMART" id="SM00233">
    <property type="entry name" value="PH"/>
    <property type="match status" value="1"/>
</dbReference>
<dbReference type="GO" id="GO:0051015">
    <property type="term" value="F:actin filament binding"/>
    <property type="evidence" value="ECO:0007669"/>
    <property type="project" value="TreeGrafter"/>
</dbReference>
<reference evidence="4" key="3">
    <citation type="submission" date="2025-08" db="UniProtKB">
        <authorList>
            <consortium name="Ensembl"/>
        </authorList>
    </citation>
    <scope>IDENTIFICATION</scope>
</reference>
<dbReference type="PANTHER" id="PTHR17271">
    <property type="entry name" value="PLECKSTRIN HOMOLOGY PH DOMAIN-CONTAINING PROTEIN"/>
    <property type="match status" value="1"/>
</dbReference>
<dbReference type="Ensembl" id="ENSELUT00000017429.3">
    <property type="protein sequence ID" value="ENSELUP00000026893.3"/>
    <property type="gene ID" value="ENSELUG00000002910.3"/>
</dbReference>
<accession>A0A3P8ZEN9</accession>
<evidence type="ECO:0000313" key="4">
    <source>
        <dbReference type="Ensembl" id="ENSELUP00000026893.3"/>
    </source>
</evidence>
<dbReference type="SUPFAM" id="SSF50729">
    <property type="entry name" value="PH domain-like"/>
    <property type="match status" value="1"/>
</dbReference>
<feature type="domain" description="PH" evidence="3">
    <location>
        <begin position="1"/>
        <end position="90"/>
    </location>
</feature>
<dbReference type="GeneTree" id="ENSGT00940000157340"/>
<dbReference type="Bgee" id="ENSELUG00000002910">
    <property type="expression patterns" value="Expressed in liver and 7 other cell types or tissues"/>
</dbReference>
<organism evidence="4 5">
    <name type="scientific">Esox lucius</name>
    <name type="common">Northern pike</name>
    <dbReference type="NCBI Taxonomy" id="8010"/>
    <lineage>
        <taxon>Eukaryota</taxon>
        <taxon>Metazoa</taxon>
        <taxon>Chordata</taxon>
        <taxon>Craniata</taxon>
        <taxon>Vertebrata</taxon>
        <taxon>Euteleostomi</taxon>
        <taxon>Actinopterygii</taxon>
        <taxon>Neopterygii</taxon>
        <taxon>Teleostei</taxon>
        <taxon>Protacanthopterygii</taxon>
        <taxon>Esociformes</taxon>
        <taxon>Esocidae</taxon>
        <taxon>Esox</taxon>
    </lineage>
</organism>
<keyword evidence="5" id="KW-1185">Reference proteome</keyword>
<dbReference type="PROSITE" id="PS50003">
    <property type="entry name" value="PH_DOMAIN"/>
    <property type="match status" value="1"/>
</dbReference>
<dbReference type="GO" id="GO:1900026">
    <property type="term" value="P:positive regulation of substrate adhesion-dependent cell spreading"/>
    <property type="evidence" value="ECO:0007669"/>
    <property type="project" value="TreeGrafter"/>
</dbReference>
<sequence>MSKLDEYGEWRRHWFVMGDAALSFYRDSEAEESHDLDGEIDLTDCVNVLDWDTDNNYGFQIHTKEAVFTLSASTSRIRRSWVKALRQAVQQPRPSPRQSDDSGRGRHGYRPPASPHSPPSNPPCEDSEPQSPSSTPRAHQMDSEDLDRMSSKMFVASQREAGEGWDREQAKRLEERNKWFEEGIPFSDRGGRWESLELKTGGVPLAVTHTMDVDVSKKWAELESLSFREMSELSLIGAQTNQSHETIPNGTTQTILTTSAMALQREALSLRQQVKGLRMERVAMGTEVEGMCGPGAPCSQRLEAMEEAHHRALKELQESHARQIRDLQAQRDRLLQEESKATAQAVEALNWVHSEELVREVEKARRMPGGQAHVDPTYNGQMPQADAFSSELDVLSERYSQKCLELSRAEQSGKDRETELNRMEREMEQLCKENKELQARLTEEISRMRCFIMGQRSACVSPGNCERSPSELEMLLRAKENEVVYLQKEVSCLRNEVQSLTMEKQNAWDRYKEVYVELSAMKGTSELEIRNLKEHLRLANAALQEGGRDT</sequence>
<feature type="coiled-coil region" evidence="1">
    <location>
        <begin position="406"/>
        <end position="447"/>
    </location>
</feature>
<dbReference type="Gene3D" id="2.30.29.30">
    <property type="entry name" value="Pleckstrin-homology domain (PH domain)/Phosphotyrosine-binding domain (PTB)"/>
    <property type="match status" value="1"/>
</dbReference>
<feature type="region of interest" description="Disordered" evidence="2">
    <location>
        <begin position="85"/>
        <end position="146"/>
    </location>
</feature>